<accession>A0A8S3SPE6</accession>
<dbReference type="PANTHER" id="PTHR33050:SF8">
    <property type="entry name" value="REVERSE TRANSCRIPTASE DOMAIN-CONTAINING PROTEIN"/>
    <property type="match status" value="1"/>
</dbReference>
<protein>
    <recommendedName>
        <fullName evidence="8">Reverse transcriptase domain-containing protein</fullName>
    </recommendedName>
</protein>
<sequence>MSDDEDITFMTTSERQSFDKVKAWASVMKLTEATADAIVELGFSSMEALSLIEANDLVETNIPIGQKKLLLKAIKKTFSNDINAESAETTSTSSTCVQRGIQNGEFGNASGGSKDGGSMDQTKMAASGDRSKMAAPMAKVWKSAESITVGKVRITKLSFCACLLPPGVWGPSSVFCPSKKPGITVKPVRDLDYDVWQNELKNDFDKDFLLHGIKNGFDIVQNDLALINISAKNHPSALPSSPLYKKAHQQILIEIENGNYEFIESTPKIISPLGVIPKPDGGVRIIHDCSRPLGSAVNDLAGDMEKQKFQSVDDAAKLVTKNCFMAKVDLKSAYRSVGISRCSQQVTGLQWTFPDGQTHTFIDKKLPFGSKLAPGIFHRLSQAIRRMMSRRGFTVIAYLDDFFICERTKQRCALCLRVLIDLLRKLGFAISWSKVFDPCQKLVFLGVEIDSTTLELRLPLTKLKQLRAELAEFKQRKHVSKKQLQSLAGKLNWASSVVHGGRVFLRRIIDGITKLKHDWHKMRLGGLQASREVANLDNLVDTFRSYTYAESTKKTYQTYLNSYKKFCALVNIPLVPLSKENLARYIAFLSQKLCFNSISNYISIIKLLHLEAGQPPPIDSHYIHTILQGAKRVLGTMVKRKLPITPQLLKKILTTLDLQNQNHISFWAACLVAFFSFFRKSNLFVPTLAEFDAGKHLSRQDIVFQTSGTLLRIRKSKTIQFANRLLEIPLPRIPNSPLCPSQALLLHVKMIPAVSCPSPAFLYISKGTTVPLTYSTFLQMLKHSLSQLELDTSGYSGHSFRRGGATFALECGVSSDLIQAQGDWKSEAYKGYLDPSFSHKQQANKQCNKILVEKDDTFLLESYMELMKILDQCLNSCVMLTAVADTLQGKVLLELMKILDQCLNSCVMLTAVADTLQAVADTLQGKVLLELMKILDQCLNSCVMLTAVADTLQAVADTLQGKVLLEQMKILDQCLNSCVMLTAVADTLQAVADTLQGKVLLEQMKILDQCLNSCVMLTAVADTLQAVADTLQGKVLLEQMKILDQCLNSCVMLTAVADTLQGKVLLELMKILDQCLNSCVMLTAVADTLQGKVLLELMKILDQCLNSCVMLTAVAETLQAVADTLQGKVLLELMKILDQCLNSCFMLTAVADTLQGKILLELMKILDQCLNSCVMLTAVAETLQGKILLELMKILDQCLNSCVMLTAVADTLQGKVLLELMKILDQCLNSCFMLTAVADTLQGKVLLELMKILDQCLNSCVMLTAVAETLQGKILLELMKILDQCLNSCVMLTAVADTLQGKVLLELMKILDQCLNSCFVLTAVADTLPGKVNWN</sequence>
<evidence type="ECO:0000259" key="4">
    <source>
        <dbReference type="PROSITE" id="PS50878"/>
    </source>
</evidence>
<name>A0A8S3SPE6_MYTED</name>
<proteinExistence type="predicted"/>
<feature type="domain" description="Core-binding (CB)" evidence="5">
    <location>
        <begin position="534"/>
        <end position="613"/>
    </location>
</feature>
<dbReference type="InterPro" id="IPR011010">
    <property type="entry name" value="DNA_brk_join_enz"/>
</dbReference>
<dbReference type="InterPro" id="IPR025269">
    <property type="entry name" value="SAM-like_dom"/>
</dbReference>
<dbReference type="EMBL" id="CAJPWZ010001646">
    <property type="protein sequence ID" value="CAG2219927.1"/>
    <property type="molecule type" value="Genomic_DNA"/>
</dbReference>
<comment type="caution">
    <text evidence="6">The sequence shown here is derived from an EMBL/GenBank/DDBJ whole genome shotgun (WGS) entry which is preliminary data.</text>
</comment>
<evidence type="ECO:0000256" key="1">
    <source>
        <dbReference type="ARBA" id="ARBA00023125"/>
    </source>
</evidence>
<dbReference type="InterPro" id="IPR052055">
    <property type="entry name" value="Hepadnavirus_pol/RT"/>
</dbReference>
<keyword evidence="2" id="KW-0233">DNA recombination</keyword>
<dbReference type="Gene3D" id="1.10.150.130">
    <property type="match status" value="1"/>
</dbReference>
<evidence type="ECO:0000259" key="5">
    <source>
        <dbReference type="PROSITE" id="PS51900"/>
    </source>
</evidence>
<evidence type="ECO:0000313" key="6">
    <source>
        <dbReference type="EMBL" id="CAG2219927.1"/>
    </source>
</evidence>
<dbReference type="InterPro" id="IPR043128">
    <property type="entry name" value="Rev_trsase/Diguanyl_cyclase"/>
</dbReference>
<dbReference type="InterPro" id="IPR013762">
    <property type="entry name" value="Integrase-like_cat_sf"/>
</dbReference>
<evidence type="ECO:0000256" key="3">
    <source>
        <dbReference type="SAM" id="MobiDB-lite"/>
    </source>
</evidence>
<dbReference type="InterPro" id="IPR044068">
    <property type="entry name" value="CB"/>
</dbReference>
<dbReference type="Pfam" id="PF00078">
    <property type="entry name" value="RVT_1"/>
    <property type="match status" value="1"/>
</dbReference>
<dbReference type="SUPFAM" id="SSF56672">
    <property type="entry name" value="DNA/RNA polymerases"/>
    <property type="match status" value="1"/>
</dbReference>
<evidence type="ECO:0000313" key="7">
    <source>
        <dbReference type="Proteomes" id="UP000683360"/>
    </source>
</evidence>
<feature type="domain" description="Reverse transcriptase" evidence="4">
    <location>
        <begin position="257"/>
        <end position="449"/>
    </location>
</feature>
<keyword evidence="1" id="KW-0238">DNA-binding</keyword>
<dbReference type="InterPro" id="IPR043502">
    <property type="entry name" value="DNA/RNA_pol_sf"/>
</dbReference>
<dbReference type="InterPro" id="IPR000477">
    <property type="entry name" value="RT_dom"/>
</dbReference>
<dbReference type="PROSITE" id="PS51900">
    <property type="entry name" value="CB"/>
    <property type="match status" value="1"/>
</dbReference>
<evidence type="ECO:0000256" key="2">
    <source>
        <dbReference type="ARBA" id="ARBA00023172"/>
    </source>
</evidence>
<dbReference type="SUPFAM" id="SSF56349">
    <property type="entry name" value="DNA breaking-rejoining enzymes"/>
    <property type="match status" value="1"/>
</dbReference>
<dbReference type="GO" id="GO:0015074">
    <property type="term" value="P:DNA integration"/>
    <property type="evidence" value="ECO:0007669"/>
    <property type="project" value="InterPro"/>
</dbReference>
<dbReference type="OrthoDB" id="10060908at2759"/>
<organism evidence="6 7">
    <name type="scientific">Mytilus edulis</name>
    <name type="common">Blue mussel</name>
    <dbReference type="NCBI Taxonomy" id="6550"/>
    <lineage>
        <taxon>Eukaryota</taxon>
        <taxon>Metazoa</taxon>
        <taxon>Spiralia</taxon>
        <taxon>Lophotrochozoa</taxon>
        <taxon>Mollusca</taxon>
        <taxon>Bivalvia</taxon>
        <taxon>Autobranchia</taxon>
        <taxon>Pteriomorphia</taxon>
        <taxon>Mytilida</taxon>
        <taxon>Mytiloidea</taxon>
        <taxon>Mytilidae</taxon>
        <taxon>Mytilinae</taxon>
        <taxon>Mytilus</taxon>
    </lineage>
</organism>
<dbReference type="PROSITE" id="PS50878">
    <property type="entry name" value="RT_POL"/>
    <property type="match status" value="1"/>
</dbReference>
<gene>
    <name evidence="6" type="ORF">MEDL_33454</name>
</gene>
<keyword evidence="7" id="KW-1185">Reference proteome</keyword>
<feature type="region of interest" description="Disordered" evidence="3">
    <location>
        <begin position="107"/>
        <end position="129"/>
    </location>
</feature>
<dbReference type="GO" id="GO:0003677">
    <property type="term" value="F:DNA binding"/>
    <property type="evidence" value="ECO:0007669"/>
    <property type="project" value="UniProtKB-KW"/>
</dbReference>
<reference evidence="6" key="1">
    <citation type="submission" date="2021-03" db="EMBL/GenBank/DDBJ databases">
        <authorList>
            <person name="Bekaert M."/>
        </authorList>
    </citation>
    <scope>NUCLEOTIDE SEQUENCE</scope>
</reference>
<dbReference type="InterPro" id="IPR010998">
    <property type="entry name" value="Integrase_recombinase_N"/>
</dbReference>
<dbReference type="Proteomes" id="UP000683360">
    <property type="component" value="Unassembled WGS sequence"/>
</dbReference>
<dbReference type="Gene3D" id="3.30.70.270">
    <property type="match status" value="1"/>
</dbReference>
<dbReference type="Gene3D" id="3.10.10.10">
    <property type="entry name" value="HIV Type 1 Reverse Transcriptase, subunit A, domain 1"/>
    <property type="match status" value="1"/>
</dbReference>
<dbReference type="PANTHER" id="PTHR33050">
    <property type="entry name" value="REVERSE TRANSCRIPTASE DOMAIN-CONTAINING PROTEIN"/>
    <property type="match status" value="1"/>
</dbReference>
<dbReference type="SUPFAM" id="SSF47823">
    <property type="entry name" value="lambda integrase-like, N-terminal domain"/>
    <property type="match status" value="1"/>
</dbReference>
<dbReference type="GO" id="GO:0006310">
    <property type="term" value="P:DNA recombination"/>
    <property type="evidence" value="ECO:0007669"/>
    <property type="project" value="UniProtKB-KW"/>
</dbReference>
<evidence type="ECO:0008006" key="8">
    <source>
        <dbReference type="Google" id="ProtNLM"/>
    </source>
</evidence>
<dbReference type="Gene3D" id="1.10.443.10">
    <property type="entry name" value="Intergrase catalytic core"/>
    <property type="match status" value="1"/>
</dbReference>
<dbReference type="Pfam" id="PF13102">
    <property type="entry name" value="Phage_int_SAM_5"/>
    <property type="match status" value="1"/>
</dbReference>